<dbReference type="EMBL" id="UOGA01000200">
    <property type="protein sequence ID" value="VAX21433.1"/>
    <property type="molecule type" value="Genomic_DNA"/>
</dbReference>
<accession>A0A3B1C9U1</accession>
<dbReference type="PANTHER" id="PTHR11910">
    <property type="entry name" value="ATP SYNTHASE DELTA CHAIN"/>
    <property type="match status" value="1"/>
</dbReference>
<reference evidence="7" key="1">
    <citation type="submission" date="2018-06" db="EMBL/GenBank/DDBJ databases">
        <authorList>
            <person name="Zhirakovskaya E."/>
        </authorList>
    </citation>
    <scope>NUCLEOTIDE SEQUENCE</scope>
</reference>
<dbReference type="SUPFAM" id="SSF47928">
    <property type="entry name" value="N-terminal domain of the delta subunit of the F1F0-ATP synthase"/>
    <property type="match status" value="1"/>
</dbReference>
<comment type="subcellular location">
    <subcellularLocation>
        <location evidence="1">Membrane</location>
    </subcellularLocation>
</comment>
<protein>
    <submittedName>
        <fullName evidence="7">ATP synthase delta chain</fullName>
        <ecNumber evidence="7">3.6.3.14</ecNumber>
    </submittedName>
</protein>
<dbReference type="AlphaFoldDB" id="A0A3B1C9U1"/>
<proteinExistence type="inferred from homology"/>
<dbReference type="Gene3D" id="1.10.520.20">
    <property type="entry name" value="N-terminal domain of the delta subunit of the F1F0-ATP synthase"/>
    <property type="match status" value="1"/>
</dbReference>
<keyword evidence="7" id="KW-0378">Hydrolase</keyword>
<keyword evidence="3" id="KW-0375">Hydrogen ion transport</keyword>
<dbReference type="GO" id="GO:0016787">
    <property type="term" value="F:hydrolase activity"/>
    <property type="evidence" value="ECO:0007669"/>
    <property type="project" value="UniProtKB-KW"/>
</dbReference>
<evidence type="ECO:0000256" key="5">
    <source>
        <dbReference type="ARBA" id="ARBA00023136"/>
    </source>
</evidence>
<dbReference type="NCBIfam" id="TIGR01145">
    <property type="entry name" value="ATP_synt_delta"/>
    <property type="match status" value="1"/>
</dbReference>
<evidence type="ECO:0000256" key="6">
    <source>
        <dbReference type="ARBA" id="ARBA00023310"/>
    </source>
</evidence>
<name>A0A3B1C9U1_9ZZZZ</name>
<keyword evidence="5" id="KW-0472">Membrane</keyword>
<organism evidence="7">
    <name type="scientific">hydrothermal vent metagenome</name>
    <dbReference type="NCBI Taxonomy" id="652676"/>
    <lineage>
        <taxon>unclassified sequences</taxon>
        <taxon>metagenomes</taxon>
        <taxon>ecological metagenomes</taxon>
    </lineage>
</organism>
<dbReference type="PRINTS" id="PR00125">
    <property type="entry name" value="ATPASEDELTA"/>
</dbReference>
<evidence type="ECO:0000256" key="3">
    <source>
        <dbReference type="ARBA" id="ARBA00022781"/>
    </source>
</evidence>
<keyword evidence="4" id="KW-0406">Ion transport</keyword>
<dbReference type="InterPro" id="IPR026015">
    <property type="entry name" value="ATP_synth_OSCP/delta_N_sf"/>
</dbReference>
<dbReference type="GO" id="GO:0016020">
    <property type="term" value="C:membrane"/>
    <property type="evidence" value="ECO:0007669"/>
    <property type="project" value="UniProtKB-SubCell"/>
</dbReference>
<evidence type="ECO:0000256" key="4">
    <source>
        <dbReference type="ARBA" id="ARBA00023065"/>
    </source>
</evidence>
<sequence>MKETAIASRYAKAFAESLGEGPLLDNIRKELDGVAEIFEENKQLRTIMLNPAIPLSVKKNVLEDIGAKIGVTQGTLKALLLVLTNGRINILKQIAEEFEKLVFETLGRVRVEVTSAMELSEDEMAALGEKLTALTGKKAVVDMKVDRSLIGGIVTKIGSSVSDGSVKNQLKTLQVGIN</sequence>
<dbReference type="InterPro" id="IPR000711">
    <property type="entry name" value="ATPase_OSCP/dsu"/>
</dbReference>
<gene>
    <name evidence="7" type="ORF">MNBD_NITROSPINAE04-1878</name>
</gene>
<evidence type="ECO:0000256" key="2">
    <source>
        <dbReference type="ARBA" id="ARBA00022448"/>
    </source>
</evidence>
<keyword evidence="2" id="KW-0813">Transport</keyword>
<dbReference type="HAMAP" id="MF_01416">
    <property type="entry name" value="ATP_synth_delta_bact"/>
    <property type="match status" value="1"/>
</dbReference>
<dbReference type="Pfam" id="PF00213">
    <property type="entry name" value="OSCP"/>
    <property type="match status" value="1"/>
</dbReference>
<keyword evidence="6" id="KW-0066">ATP synthesis</keyword>
<dbReference type="EC" id="3.6.3.14" evidence="7"/>
<evidence type="ECO:0000256" key="1">
    <source>
        <dbReference type="ARBA" id="ARBA00004370"/>
    </source>
</evidence>
<evidence type="ECO:0000313" key="7">
    <source>
        <dbReference type="EMBL" id="VAX21433.1"/>
    </source>
</evidence>
<dbReference type="GO" id="GO:0046933">
    <property type="term" value="F:proton-transporting ATP synthase activity, rotational mechanism"/>
    <property type="evidence" value="ECO:0007669"/>
    <property type="project" value="InterPro"/>
</dbReference>